<feature type="domain" description="NmrA-like" evidence="1">
    <location>
        <begin position="4"/>
        <end position="294"/>
    </location>
</feature>
<proteinExistence type="predicted"/>
<dbReference type="STRING" id="1344416.A0A139AD42"/>
<evidence type="ECO:0000259" key="1">
    <source>
        <dbReference type="Pfam" id="PF05368"/>
    </source>
</evidence>
<dbReference type="Pfam" id="PF05368">
    <property type="entry name" value="NmrA"/>
    <property type="match status" value="1"/>
</dbReference>
<gene>
    <name evidence="2" type="ORF">M427DRAFT_57397</name>
</gene>
<dbReference type="InterPro" id="IPR008030">
    <property type="entry name" value="NmrA-like"/>
</dbReference>
<dbReference type="Gene3D" id="3.40.50.720">
    <property type="entry name" value="NAD(P)-binding Rossmann-like Domain"/>
    <property type="match status" value="1"/>
</dbReference>
<name>A0A139AD42_GONPJ</name>
<dbReference type="Proteomes" id="UP000070544">
    <property type="component" value="Unassembled WGS sequence"/>
</dbReference>
<dbReference type="OMA" id="AFAWAEP"/>
<accession>A0A139AD42</accession>
<organism evidence="2 3">
    <name type="scientific">Gonapodya prolifera (strain JEL478)</name>
    <name type="common">Monoblepharis prolifera</name>
    <dbReference type="NCBI Taxonomy" id="1344416"/>
    <lineage>
        <taxon>Eukaryota</taxon>
        <taxon>Fungi</taxon>
        <taxon>Fungi incertae sedis</taxon>
        <taxon>Chytridiomycota</taxon>
        <taxon>Chytridiomycota incertae sedis</taxon>
        <taxon>Monoblepharidomycetes</taxon>
        <taxon>Monoblepharidales</taxon>
        <taxon>Gonapodyaceae</taxon>
        <taxon>Gonapodya</taxon>
    </lineage>
</organism>
<dbReference type="Gene3D" id="3.90.25.10">
    <property type="entry name" value="UDP-galactose 4-epimerase, domain 1"/>
    <property type="match status" value="1"/>
</dbReference>
<dbReference type="EMBL" id="KQ965767">
    <property type="protein sequence ID" value="KXS14746.1"/>
    <property type="molecule type" value="Genomic_DNA"/>
</dbReference>
<reference evidence="2 3" key="1">
    <citation type="journal article" date="2015" name="Genome Biol. Evol.">
        <title>Phylogenomic analyses indicate that early fungi evolved digesting cell walls of algal ancestors of land plants.</title>
        <authorList>
            <person name="Chang Y."/>
            <person name="Wang S."/>
            <person name="Sekimoto S."/>
            <person name="Aerts A.L."/>
            <person name="Choi C."/>
            <person name="Clum A."/>
            <person name="LaButti K.M."/>
            <person name="Lindquist E.A."/>
            <person name="Yee Ngan C."/>
            <person name="Ohm R.A."/>
            <person name="Salamov A.A."/>
            <person name="Grigoriev I.V."/>
            <person name="Spatafora J.W."/>
            <person name="Berbee M.L."/>
        </authorList>
    </citation>
    <scope>NUCLEOTIDE SEQUENCE [LARGE SCALE GENOMIC DNA]</scope>
    <source>
        <strain evidence="2 3">JEL478</strain>
    </source>
</reference>
<evidence type="ECO:0000313" key="3">
    <source>
        <dbReference type="Proteomes" id="UP000070544"/>
    </source>
</evidence>
<dbReference type="OrthoDB" id="10254221at2759"/>
<dbReference type="InterPro" id="IPR036291">
    <property type="entry name" value="NAD(P)-bd_dom_sf"/>
</dbReference>
<dbReference type="InterPro" id="IPR051604">
    <property type="entry name" value="Ergot_Alk_Oxidoreductase"/>
</dbReference>
<dbReference type="SUPFAM" id="SSF51735">
    <property type="entry name" value="NAD(P)-binding Rossmann-fold domains"/>
    <property type="match status" value="1"/>
</dbReference>
<protein>
    <submittedName>
        <fullName evidence="2">NAD(P)-binding protein</fullName>
    </submittedName>
</protein>
<keyword evidence="3" id="KW-1185">Reference proteome</keyword>
<evidence type="ECO:0000313" key="2">
    <source>
        <dbReference type="EMBL" id="KXS14746.1"/>
    </source>
</evidence>
<dbReference type="PANTHER" id="PTHR43162">
    <property type="match status" value="1"/>
</dbReference>
<dbReference type="PANTHER" id="PTHR43162:SF1">
    <property type="entry name" value="PRESTALK A DIFFERENTIATION PROTEIN A"/>
    <property type="match status" value="1"/>
</dbReference>
<dbReference type="AlphaFoldDB" id="A0A139AD42"/>
<sequence>MAGNRIFVTGATGQVGQHLLKILCHKGAQVTAFVRNPGKVEALGLPVKVAVGDMNDIQSFENAIPGHTHLFILSAWDTSREAALVSAAIKAAPALVHVVKLSALGASASGEPGTVAALHGKAELEIAETVKAHGKESTVAVTYLRPHDFMDNILLLDAPSIKADSTIRGNYSDSAIGSISAWDVANVAATVLTSNEEERVRYAGLGFTLTGPQAVTSAEKCALVSKVIGKEVKYVDVGDAALYQALLPHVVPSIAYGVMQIGQAFRLAFTNHRFTTGTVEIITARKPKSWEEFLGENRAALL</sequence>